<dbReference type="KEGG" id="vnx:VNE69_03136"/>
<reference evidence="2" key="1">
    <citation type="journal article" date="2024" name="BMC Genomics">
        <title>Functional annotation of a divergent genome using sequence and structure-based similarity.</title>
        <authorList>
            <person name="Svedberg D."/>
            <person name="Winiger R.R."/>
            <person name="Berg A."/>
            <person name="Sharma H."/>
            <person name="Tellgren-Roth C."/>
            <person name="Debrunner-Vossbrinck B.A."/>
            <person name="Vossbrinck C.R."/>
            <person name="Barandun J."/>
        </authorList>
    </citation>
    <scope>NUCLEOTIDE SEQUENCE</scope>
    <source>
        <strain evidence="2">Illinois isolate</strain>
    </source>
</reference>
<dbReference type="EMBL" id="CP142728">
    <property type="protein sequence ID" value="WUR02917.1"/>
    <property type="molecule type" value="Genomic_DNA"/>
</dbReference>
<dbReference type="SUPFAM" id="SSF48371">
    <property type="entry name" value="ARM repeat"/>
    <property type="match status" value="1"/>
</dbReference>
<evidence type="ECO:0000313" key="2">
    <source>
        <dbReference type="EMBL" id="WUR02917.1"/>
    </source>
</evidence>
<dbReference type="GeneID" id="90540732"/>
<name>A0AAX4JAJ1_9MICR</name>
<protein>
    <submittedName>
        <fullName evidence="2">Transportin-1-like</fullName>
    </submittedName>
</protein>
<dbReference type="InterPro" id="IPR016024">
    <property type="entry name" value="ARM-type_fold"/>
</dbReference>
<dbReference type="Proteomes" id="UP001334084">
    <property type="component" value="Chromosome 3"/>
</dbReference>
<organism evidence="2 3">
    <name type="scientific">Vairimorpha necatrix</name>
    <dbReference type="NCBI Taxonomy" id="6039"/>
    <lineage>
        <taxon>Eukaryota</taxon>
        <taxon>Fungi</taxon>
        <taxon>Fungi incertae sedis</taxon>
        <taxon>Microsporidia</taxon>
        <taxon>Nosematidae</taxon>
        <taxon>Vairimorpha</taxon>
    </lineage>
</organism>
<gene>
    <name evidence="2" type="ORF">VNE69_03136</name>
</gene>
<dbReference type="AlphaFoldDB" id="A0AAX4JAJ1"/>
<feature type="compositionally biased region" description="Basic residues" evidence="1">
    <location>
        <begin position="287"/>
        <end position="301"/>
    </location>
</feature>
<keyword evidence="3" id="KW-1185">Reference proteome</keyword>
<sequence length="581" mass="69050">MFNVCLYSRALQTRVQSPYKDYKCVSCNINNHIYLYIEYLFNNEIIKTEVFSELTNTNSKIRHIALLYSIKYFGISSIPKHLKNDPFFKIRKECIENLNIQDLIFYLDDVNDEIILKALEVLLERYCKFIEYFNDTQKFKELDTKIKENDKNFKTTPNKFKEIDKSDLESLCKKVTKFMTSQNNQIRILTSKLISIFYNLDIEIFYKLLFKKVENDISGTIVYGLEDEISQVRKNTIISLYIFYKKIIHKFYIKKIHKKISHGKNEDKTLEKNETSSQKNLEQALKKNRKKLGKKSEKKAHGKLEAQNEDQGTKLYKKQKEIYKICIEYFINTINDENEEVRNTAILLFYKMASFSKFKLQDDHIVQISYNIIDSPVTATDLNILGIFKNIKFKSAKVLRECIEKLMKKLDMKLLVNTLYEIFQNNVQLVYKKLYTCTIYAEKEQELINKSFVVKILISYVLSQRLNIKINKNIKKYFLYIKILINQPDINLRIKENLIKLITNKQNQDITNFKGYDGDGIKFMKMFYKGLIRRNLKGIIKLNEKFSNINITKEILTDNAKLIKFIEKIELNRIKRNNKNI</sequence>
<evidence type="ECO:0000256" key="1">
    <source>
        <dbReference type="SAM" id="MobiDB-lite"/>
    </source>
</evidence>
<proteinExistence type="predicted"/>
<accession>A0AAX4JAJ1</accession>
<feature type="region of interest" description="Disordered" evidence="1">
    <location>
        <begin position="287"/>
        <end position="306"/>
    </location>
</feature>
<dbReference type="RefSeq" id="XP_065329062.1">
    <property type="nucleotide sequence ID" value="XM_065472990.1"/>
</dbReference>
<evidence type="ECO:0000313" key="3">
    <source>
        <dbReference type="Proteomes" id="UP001334084"/>
    </source>
</evidence>